<evidence type="ECO:0000313" key="4">
    <source>
        <dbReference type="EMBL" id="KAK8033512.1"/>
    </source>
</evidence>
<dbReference type="PANTHER" id="PTHR35186">
    <property type="entry name" value="ANK_REP_REGION DOMAIN-CONTAINING PROTEIN"/>
    <property type="match status" value="1"/>
</dbReference>
<evidence type="ECO:0000256" key="1">
    <source>
        <dbReference type="SAM" id="MobiDB-lite"/>
    </source>
</evidence>
<comment type="caution">
    <text evidence="4">The sequence shown here is derived from an EMBL/GenBank/DDBJ whole genome shotgun (WGS) entry which is preliminary data.</text>
</comment>
<evidence type="ECO:0000259" key="3">
    <source>
        <dbReference type="Pfam" id="PF24476"/>
    </source>
</evidence>
<feature type="chain" id="PRO_5045201012" description="DUF7580 domain-containing protein" evidence="2">
    <location>
        <begin position="21"/>
        <end position="914"/>
    </location>
</feature>
<dbReference type="Proteomes" id="UP001396898">
    <property type="component" value="Unassembled WGS sequence"/>
</dbReference>
<keyword evidence="2" id="KW-0732">Signal</keyword>
<organism evidence="4 5">
    <name type="scientific">Apiospora marii</name>
    <dbReference type="NCBI Taxonomy" id="335849"/>
    <lineage>
        <taxon>Eukaryota</taxon>
        <taxon>Fungi</taxon>
        <taxon>Dikarya</taxon>
        <taxon>Ascomycota</taxon>
        <taxon>Pezizomycotina</taxon>
        <taxon>Sordariomycetes</taxon>
        <taxon>Xylariomycetidae</taxon>
        <taxon>Amphisphaeriales</taxon>
        <taxon>Apiosporaceae</taxon>
        <taxon>Apiospora</taxon>
    </lineage>
</organism>
<gene>
    <name evidence="4" type="ORF">PG991_002910</name>
</gene>
<accession>A0ABR1SGQ4</accession>
<evidence type="ECO:0000313" key="5">
    <source>
        <dbReference type="Proteomes" id="UP001396898"/>
    </source>
</evidence>
<keyword evidence="5" id="KW-1185">Reference proteome</keyword>
<feature type="region of interest" description="Disordered" evidence="1">
    <location>
        <begin position="553"/>
        <end position="598"/>
    </location>
</feature>
<feature type="domain" description="DUF7580" evidence="3">
    <location>
        <begin position="201"/>
        <end position="511"/>
    </location>
</feature>
<sequence length="914" mass="102492">MSGLEIAGVILGTFPLLVSALEHYKDGKGALASLLRSRGQLDALIRRLKLQHKLFYVDVLHLLRGVGIEEVVIGDLTEEECIAILRDPKNTILVGEYLGNVYGTFLEILRRYESYLKMIAGKLGHIKRSPNADKNDLNAILACNSAGFISFKEKVSFTMRRDSLMKLVDDLSEDRLSIRYVIRREPNQSSQASHTVIKSLERVQQAAASLYSALCNTCTCFCEKHQVLIRLEYRRSLQSKANIPITLPSEIIFSILIESGGKLHRASIEASIQPLTDGINIAQERLGNKAQFDVPTSTTESAGILQKKEQVTNICETLRDVNITGRDLKLELVDTKLLDIRDSGGDLNADKSLYDVLAMGLHDEYLRLTPKQQIMLAVETASSILQLRQTVWLSSGLTSKCMKLLMSPGDPARGNRGPEGSANRSYLGSKAMLGFADGPDTKSLLLDLVILLLEIWHHTPLELWAKSMGLQVMDSAKSRLTAAIRWLEDTSSHIPHLYLDAIEQCLAFCSGRIRVWEDSEFQKQYWETILLPLQESCKAWGMEHVQERTNSFLGDMDDDSERLENSTSQELADVPEAGNETLSTVPSTSHPRSAPSELASTFMSSTVATSVTGDSEQVFARESIKPPLDNMEDAAWSIASDSEEIGSQTSIETSSQAMTGKALLGLFLVKEEATKELIQEAAARMDKERLIQNLRRLLKSFYKNLLVEADTETKRYTARLLRSRRGRLRISGLIADRIQQDNQDESKVDYESLTVSREDKIGLEHWLEGAEQTSRPPLADGDMMTSEETENQISSDETESDSDTDTQMDFPQIANYKTYLRESNAMKGLQRELMLMFLPIEVRDVLSTVPNKDIWISRDQDLSVCNGAKAWVEDKTRLRWNWWPLAPRKRPLLPNEARMGWKCVSCSTNAAKDT</sequence>
<dbReference type="Pfam" id="PF24476">
    <property type="entry name" value="DUF7580"/>
    <property type="match status" value="1"/>
</dbReference>
<feature type="compositionally biased region" description="Polar residues" evidence="1">
    <location>
        <begin position="580"/>
        <end position="591"/>
    </location>
</feature>
<dbReference type="EMBL" id="JAQQWI010000006">
    <property type="protein sequence ID" value="KAK8033512.1"/>
    <property type="molecule type" value="Genomic_DNA"/>
</dbReference>
<dbReference type="InterPro" id="IPR056002">
    <property type="entry name" value="DUF7580"/>
</dbReference>
<name>A0ABR1SGQ4_9PEZI</name>
<protein>
    <recommendedName>
        <fullName evidence="3">DUF7580 domain-containing protein</fullName>
    </recommendedName>
</protein>
<feature type="region of interest" description="Disordered" evidence="1">
    <location>
        <begin position="766"/>
        <end position="808"/>
    </location>
</feature>
<evidence type="ECO:0000256" key="2">
    <source>
        <dbReference type="SAM" id="SignalP"/>
    </source>
</evidence>
<reference evidence="4 5" key="1">
    <citation type="submission" date="2023-01" db="EMBL/GenBank/DDBJ databases">
        <title>Analysis of 21 Apiospora genomes using comparative genomics revels a genus with tremendous synthesis potential of carbohydrate active enzymes and secondary metabolites.</title>
        <authorList>
            <person name="Sorensen T."/>
        </authorList>
    </citation>
    <scope>NUCLEOTIDE SEQUENCE [LARGE SCALE GENOMIC DNA]</scope>
    <source>
        <strain evidence="4 5">CBS 20057</strain>
    </source>
</reference>
<feature type="compositionally biased region" description="Acidic residues" evidence="1">
    <location>
        <begin position="785"/>
        <end position="806"/>
    </location>
</feature>
<feature type="signal peptide" evidence="2">
    <location>
        <begin position="1"/>
        <end position="20"/>
    </location>
</feature>
<proteinExistence type="predicted"/>
<dbReference type="PANTHER" id="PTHR35186:SF4">
    <property type="entry name" value="PRION-INHIBITION AND PROPAGATION HELO DOMAIN-CONTAINING PROTEIN"/>
    <property type="match status" value="1"/>
</dbReference>